<keyword evidence="2" id="KW-1185">Reference proteome</keyword>
<proteinExistence type="predicted"/>
<reference evidence="1 2" key="1">
    <citation type="submission" date="2020-08" db="EMBL/GenBank/DDBJ databases">
        <title>Genomic Encyclopedia of Archaeal and Bacterial Type Strains, Phase II (KMG-II): from individual species to whole genera.</title>
        <authorList>
            <person name="Goeker M."/>
        </authorList>
    </citation>
    <scope>NUCLEOTIDE SEQUENCE [LARGE SCALE GENOMIC DNA]</scope>
    <source>
        <strain evidence="1 2">DSM 43850</strain>
    </source>
</reference>
<dbReference type="EMBL" id="JACJID010000011">
    <property type="protein sequence ID" value="MBA8932135.1"/>
    <property type="molecule type" value="Genomic_DNA"/>
</dbReference>
<evidence type="ECO:0000313" key="2">
    <source>
        <dbReference type="Proteomes" id="UP000517916"/>
    </source>
</evidence>
<gene>
    <name evidence="1" type="ORF">BC739_009394</name>
</gene>
<accession>A0ABR6BZ58</accession>
<dbReference type="Proteomes" id="UP000517916">
    <property type="component" value="Unassembled WGS sequence"/>
</dbReference>
<name>A0ABR6BZ58_9PSEU</name>
<sequence length="74" mass="7821">MTIPRIGPGDQPPTTDEVLAVIDQLLEADREDPGQLTVQGVLGIVRTMAAAVPCSCQPADTGYRAPVLHLPTRS</sequence>
<comment type="caution">
    <text evidence="1">The sequence shown here is derived from an EMBL/GenBank/DDBJ whole genome shotgun (WGS) entry which is preliminary data.</text>
</comment>
<dbReference type="RefSeq" id="WP_182840660.1">
    <property type="nucleotide sequence ID" value="NZ_BAAABQ010000083.1"/>
</dbReference>
<evidence type="ECO:0000313" key="1">
    <source>
        <dbReference type="EMBL" id="MBA8932135.1"/>
    </source>
</evidence>
<protein>
    <submittedName>
        <fullName evidence="1">Uncharacterized protein</fullName>
    </submittedName>
</protein>
<organism evidence="1 2">
    <name type="scientific">Kutzneria viridogrisea</name>
    <dbReference type="NCBI Taxonomy" id="47990"/>
    <lineage>
        <taxon>Bacteria</taxon>
        <taxon>Bacillati</taxon>
        <taxon>Actinomycetota</taxon>
        <taxon>Actinomycetes</taxon>
        <taxon>Pseudonocardiales</taxon>
        <taxon>Pseudonocardiaceae</taxon>
        <taxon>Kutzneria</taxon>
    </lineage>
</organism>